<reference evidence="1" key="1">
    <citation type="submission" date="2017-12" db="EMBL/GenBank/DDBJ databases">
        <title>High-resolution comparative analysis of great ape genomes.</title>
        <authorList>
            <person name="Pollen A."/>
            <person name="Hastie A."/>
            <person name="Hormozdiari F."/>
            <person name="Dougherty M."/>
            <person name="Liu R."/>
            <person name="Chaisson M."/>
            <person name="Hoppe E."/>
            <person name="Hill C."/>
            <person name="Pang A."/>
            <person name="Hillier L."/>
            <person name="Baker C."/>
            <person name="Armstrong J."/>
            <person name="Shendure J."/>
            <person name="Paten B."/>
            <person name="Wilson R."/>
            <person name="Chao H."/>
            <person name="Schneider V."/>
            <person name="Ventura M."/>
            <person name="Kronenberg Z."/>
            <person name="Murali S."/>
            <person name="Gordon D."/>
            <person name="Cantsilieris S."/>
            <person name="Munson K."/>
            <person name="Nelson B."/>
            <person name="Raja A."/>
            <person name="Underwood J."/>
            <person name="Diekhans M."/>
            <person name="Fiddes I."/>
            <person name="Haussler D."/>
            <person name="Eichler E."/>
        </authorList>
    </citation>
    <scope>NUCLEOTIDE SEQUENCE [LARGE SCALE GENOMIC DNA]</scope>
    <source>
        <strain evidence="1">Susie</strain>
    </source>
</reference>
<evidence type="ECO:0000313" key="1">
    <source>
        <dbReference type="EMBL" id="PNJ10867.1"/>
    </source>
</evidence>
<organism evidence="1">
    <name type="scientific">Pongo abelii</name>
    <name type="common">Sumatran orangutan</name>
    <name type="synonym">Pongo pygmaeus abelii</name>
    <dbReference type="NCBI Taxonomy" id="9601"/>
    <lineage>
        <taxon>Eukaryota</taxon>
        <taxon>Metazoa</taxon>
        <taxon>Chordata</taxon>
        <taxon>Craniata</taxon>
        <taxon>Vertebrata</taxon>
        <taxon>Euteleostomi</taxon>
        <taxon>Mammalia</taxon>
        <taxon>Eutheria</taxon>
        <taxon>Euarchontoglires</taxon>
        <taxon>Primates</taxon>
        <taxon>Haplorrhini</taxon>
        <taxon>Catarrhini</taxon>
        <taxon>Hominidae</taxon>
        <taxon>Pongo</taxon>
    </lineage>
</organism>
<sequence>MMPQLQFKDAFWASQSAGITSVSHRAQLAIEHFEDCSH</sequence>
<dbReference type="AlphaFoldDB" id="A0A2J8RQQ8"/>
<comment type="caution">
    <text evidence="1">The sequence shown here is derived from an EMBL/GenBank/DDBJ whole genome shotgun (WGS) entry which is preliminary data.</text>
</comment>
<dbReference type="EMBL" id="NDHI03003660">
    <property type="protein sequence ID" value="PNJ10867.1"/>
    <property type="molecule type" value="Genomic_DNA"/>
</dbReference>
<gene>
    <name evidence="1" type="ORF">CR201_G0049208</name>
</gene>
<protein>
    <submittedName>
        <fullName evidence="1">PSTPIP1 isoform 10</fullName>
    </submittedName>
</protein>
<proteinExistence type="predicted"/>
<name>A0A2J8RQQ8_PONAB</name>
<accession>A0A2J8RQQ8</accession>